<dbReference type="InParanoid" id="A0A1B6P7S6"/>
<dbReference type="Gramene" id="KXG21811">
    <property type="protein sequence ID" value="KXG21811"/>
    <property type="gene ID" value="SORBI_3009G110100"/>
</dbReference>
<dbReference type="EMBL" id="CM000768">
    <property type="protein sequence ID" value="KXG21810.1"/>
    <property type="molecule type" value="Genomic_DNA"/>
</dbReference>
<name>A0A1B6P7S6_SORBI</name>
<dbReference type="eggNOG" id="ENOG502QQQX">
    <property type="taxonomic scope" value="Eukaryota"/>
</dbReference>
<feature type="region of interest" description="Disordered" evidence="1">
    <location>
        <begin position="111"/>
        <end position="133"/>
    </location>
</feature>
<dbReference type="Proteomes" id="UP000000768">
    <property type="component" value="Chromosome 9"/>
</dbReference>
<keyword evidence="3" id="KW-1185">Reference proteome</keyword>
<evidence type="ECO:0000313" key="3">
    <source>
        <dbReference type="Proteomes" id="UP000000768"/>
    </source>
</evidence>
<dbReference type="OrthoDB" id="696784at2759"/>
<dbReference type="PANTHER" id="PTHR35488">
    <property type="entry name" value="OS05G0358900 PROTEIN-RELATED"/>
    <property type="match status" value="1"/>
</dbReference>
<sequence>MGKKRAAAVSAPAAVPFPAPAAAPEPEPNHFSDYGFDPQLLHFFSQPEVKRLWGRRQRHYQQPAQLKPLESARFKLQKPISKKLHHHHRPQKQQQRRRWWSSAASAALHLFKKRPSSSTTTRPAPAAAPTPYPPYGSTAAPLYLADYDAAGGDDDDGGAAACTCWAPAVRSGGSRLAAAELGAAAVAVPYVSLRSTSSLAGARTTGGAPVMPIYLVT</sequence>
<dbReference type="PANTHER" id="PTHR35488:SF2">
    <property type="entry name" value="OS05G0358900 PROTEIN"/>
    <property type="match status" value="1"/>
</dbReference>
<evidence type="ECO:0000256" key="1">
    <source>
        <dbReference type="SAM" id="MobiDB-lite"/>
    </source>
</evidence>
<dbReference type="OMA" id="ASACTCW"/>
<feature type="region of interest" description="Disordered" evidence="1">
    <location>
        <begin position="1"/>
        <end position="32"/>
    </location>
</feature>
<protein>
    <submittedName>
        <fullName evidence="2">Uncharacterized protein</fullName>
    </submittedName>
</protein>
<feature type="compositionally biased region" description="Pro residues" evidence="1">
    <location>
        <begin position="15"/>
        <end position="26"/>
    </location>
</feature>
<dbReference type="EMBL" id="CM000768">
    <property type="protein sequence ID" value="OQU77837.1"/>
    <property type="molecule type" value="Genomic_DNA"/>
</dbReference>
<organism evidence="2 3">
    <name type="scientific">Sorghum bicolor</name>
    <name type="common">Sorghum</name>
    <name type="synonym">Sorghum vulgare</name>
    <dbReference type="NCBI Taxonomy" id="4558"/>
    <lineage>
        <taxon>Eukaryota</taxon>
        <taxon>Viridiplantae</taxon>
        <taxon>Streptophyta</taxon>
        <taxon>Embryophyta</taxon>
        <taxon>Tracheophyta</taxon>
        <taxon>Spermatophyta</taxon>
        <taxon>Magnoliopsida</taxon>
        <taxon>Liliopsida</taxon>
        <taxon>Poales</taxon>
        <taxon>Poaceae</taxon>
        <taxon>PACMAD clade</taxon>
        <taxon>Panicoideae</taxon>
        <taxon>Andropogonodae</taxon>
        <taxon>Andropogoneae</taxon>
        <taxon>Sorghinae</taxon>
        <taxon>Sorghum</taxon>
    </lineage>
</organism>
<reference evidence="3" key="3">
    <citation type="journal article" date="2018" name="Plant J.">
        <title>The Sorghum bicolor reference genome: improved assembly, gene annotations, a transcriptome atlas, and signatures of genome organization.</title>
        <authorList>
            <person name="McCormick R.F."/>
            <person name="Truong S.K."/>
            <person name="Sreedasyam A."/>
            <person name="Jenkins J."/>
            <person name="Shu S."/>
            <person name="Sims D."/>
            <person name="Kennedy M."/>
            <person name="Amirebrahimi M."/>
            <person name="Weers B.D."/>
            <person name="McKinley B."/>
            <person name="Mattison A."/>
            <person name="Morishige D.T."/>
            <person name="Grimwood J."/>
            <person name="Schmutz J."/>
            <person name="Mullet J.E."/>
        </authorList>
    </citation>
    <scope>NUCLEOTIDE SEQUENCE [LARGE SCALE GENOMIC DNA]</scope>
    <source>
        <strain evidence="3">cv. BTx623</strain>
    </source>
</reference>
<evidence type="ECO:0000313" key="2">
    <source>
        <dbReference type="EMBL" id="KXG21810.1"/>
    </source>
</evidence>
<dbReference type="EMBL" id="CM000768">
    <property type="protein sequence ID" value="KXG21811.1"/>
    <property type="molecule type" value="Genomic_DNA"/>
</dbReference>
<dbReference type="Gramene" id="KXG21810">
    <property type="protein sequence ID" value="KXG21810"/>
    <property type="gene ID" value="SORBI_3009G110100"/>
</dbReference>
<feature type="compositionally biased region" description="Low complexity" evidence="1">
    <location>
        <begin position="116"/>
        <end position="125"/>
    </location>
</feature>
<dbReference type="AlphaFoldDB" id="A0A1B6P7S6"/>
<dbReference type="Gramene" id="OQU77837">
    <property type="protein sequence ID" value="OQU77837"/>
    <property type="gene ID" value="SORBI_3009G110100"/>
</dbReference>
<accession>A0A1B6P7S6</accession>
<gene>
    <name evidence="2" type="ORF">SORBI_3009G110100</name>
</gene>
<proteinExistence type="predicted"/>
<reference evidence="2" key="2">
    <citation type="submission" date="2017-02" db="EMBL/GenBank/DDBJ databases">
        <title>WGS assembly of Sorghum bicolor.</title>
        <authorList>
            <person name="Paterson A."/>
            <person name="Mullet J."/>
            <person name="Bowers J."/>
            <person name="Bruggmann R."/>
            <person name="Dubchak I."/>
            <person name="Grimwood J."/>
            <person name="Gundlach H."/>
            <person name="Haberer G."/>
            <person name="Hellsten U."/>
            <person name="Mitros T."/>
            <person name="Poliakov A."/>
            <person name="Schmutz J."/>
            <person name="Spannagl M."/>
            <person name="Tang H."/>
            <person name="Wang X."/>
            <person name="Wicker T."/>
            <person name="Bharti A."/>
            <person name="Chapman J."/>
            <person name="Feltus F."/>
            <person name="Gowik U."/>
            <person name="Grigoriev I."/>
            <person name="Lyons E."/>
            <person name="Maher C."/>
            <person name="Martis M."/>
            <person name="Narechania A."/>
            <person name="Otillar R."/>
            <person name="Penning B."/>
            <person name="Salamov A."/>
            <person name="Wang Y."/>
            <person name="Zhang L."/>
            <person name="Carpita N."/>
            <person name="Freeling M."/>
            <person name="Gingle A."/>
            <person name="Hash C."/>
            <person name="Keller B."/>
            <person name="Klein P."/>
            <person name="Kresovich S."/>
            <person name="Mccann M."/>
            <person name="Ming R."/>
            <person name="Peterson D."/>
            <person name="Rahman M."/>
            <person name="Ware D."/>
            <person name="Westhoff P."/>
            <person name="Mayer K."/>
            <person name="Messing J."/>
            <person name="Sims D."/>
            <person name="Jenkins J."/>
            <person name="Shu S."/>
            <person name="Rokhsar D."/>
        </authorList>
    </citation>
    <scope>NUCLEOTIDE SEQUENCE</scope>
</reference>
<dbReference type="FunCoup" id="A0A1B6P7S6">
    <property type="interactions" value="348"/>
</dbReference>
<reference evidence="2 3" key="1">
    <citation type="journal article" date="2009" name="Nature">
        <title>The Sorghum bicolor genome and the diversification of grasses.</title>
        <authorList>
            <person name="Paterson A.H."/>
            <person name="Bowers J.E."/>
            <person name="Bruggmann R."/>
            <person name="Dubchak I."/>
            <person name="Grimwood J."/>
            <person name="Gundlach H."/>
            <person name="Haberer G."/>
            <person name="Hellsten U."/>
            <person name="Mitros T."/>
            <person name="Poliakov A."/>
            <person name="Schmutz J."/>
            <person name="Spannagl M."/>
            <person name="Tang H."/>
            <person name="Wang X."/>
            <person name="Wicker T."/>
            <person name="Bharti A.K."/>
            <person name="Chapman J."/>
            <person name="Feltus F.A."/>
            <person name="Gowik U."/>
            <person name="Grigoriev I.V."/>
            <person name="Lyons E."/>
            <person name="Maher C.A."/>
            <person name="Martis M."/>
            <person name="Narechania A."/>
            <person name="Otillar R.P."/>
            <person name="Penning B.W."/>
            <person name="Salamov A.A."/>
            <person name="Wang Y."/>
            <person name="Zhang L."/>
            <person name="Carpita N.C."/>
            <person name="Freeling M."/>
            <person name="Gingle A.R."/>
            <person name="Hash C.T."/>
            <person name="Keller B."/>
            <person name="Klein P."/>
            <person name="Kresovich S."/>
            <person name="McCann M.C."/>
            <person name="Ming R."/>
            <person name="Peterson D.G."/>
            <person name="Mehboob-ur-Rahman"/>
            <person name="Ware D."/>
            <person name="Westhoff P."/>
            <person name="Mayer K.F."/>
            <person name="Messing J."/>
            <person name="Rokhsar D.S."/>
        </authorList>
    </citation>
    <scope>NUCLEOTIDE SEQUENCE [LARGE SCALE GENOMIC DNA]</scope>
    <source>
        <strain evidence="3">cv. BTx623</strain>
    </source>
</reference>